<dbReference type="PANTHER" id="PTHR33337">
    <property type="entry name" value="GFA DOMAIN-CONTAINING PROTEIN"/>
    <property type="match status" value="1"/>
</dbReference>
<name>A0ABY1ZPW9_9GAMM</name>
<keyword evidence="7" id="KW-1185">Reference proteome</keyword>
<dbReference type="Gene3D" id="3.90.1590.10">
    <property type="entry name" value="glutathione-dependent formaldehyde- activating enzyme (gfa)"/>
    <property type="match status" value="1"/>
</dbReference>
<dbReference type="InterPro" id="IPR011057">
    <property type="entry name" value="Mss4-like_sf"/>
</dbReference>
<evidence type="ECO:0000256" key="2">
    <source>
        <dbReference type="ARBA" id="ARBA00022723"/>
    </source>
</evidence>
<gene>
    <name evidence="6" type="ORF">EZI54_02545</name>
</gene>
<reference evidence="6 7" key="1">
    <citation type="submission" date="2019-02" db="EMBL/GenBank/DDBJ databases">
        <title>Marinobacter halodurans sp. nov., a marine bacterium isolated from sea tidal flat.</title>
        <authorList>
            <person name="Yoo Y."/>
            <person name="Lee D.W."/>
            <person name="Kim B.S."/>
            <person name="Kim J.-J."/>
        </authorList>
    </citation>
    <scope>NUCLEOTIDE SEQUENCE [LARGE SCALE GENOMIC DNA]</scope>
    <source>
        <strain evidence="6 7">YJ-S3-2</strain>
    </source>
</reference>
<comment type="similarity">
    <text evidence="1">Belongs to the Gfa family.</text>
</comment>
<proteinExistence type="inferred from homology"/>
<keyword evidence="4" id="KW-0456">Lyase</keyword>
<dbReference type="PROSITE" id="PS51891">
    <property type="entry name" value="CENP_V_GFA"/>
    <property type="match status" value="1"/>
</dbReference>
<accession>A0ABY1ZPW9</accession>
<comment type="caution">
    <text evidence="6">The sequence shown here is derived from an EMBL/GenBank/DDBJ whole genome shotgun (WGS) entry which is preliminary data.</text>
</comment>
<dbReference type="EMBL" id="SJDL01000003">
    <property type="protein sequence ID" value="TBW58906.1"/>
    <property type="molecule type" value="Genomic_DNA"/>
</dbReference>
<dbReference type="InterPro" id="IPR006913">
    <property type="entry name" value="CENP-V/GFA"/>
</dbReference>
<evidence type="ECO:0000256" key="1">
    <source>
        <dbReference type="ARBA" id="ARBA00005495"/>
    </source>
</evidence>
<dbReference type="Proteomes" id="UP000313645">
    <property type="component" value="Unassembled WGS sequence"/>
</dbReference>
<evidence type="ECO:0000256" key="4">
    <source>
        <dbReference type="ARBA" id="ARBA00023239"/>
    </source>
</evidence>
<dbReference type="SUPFAM" id="SSF51316">
    <property type="entry name" value="Mss4-like"/>
    <property type="match status" value="1"/>
</dbReference>
<feature type="domain" description="CENP-V/GFA" evidence="5">
    <location>
        <begin position="1"/>
        <end position="113"/>
    </location>
</feature>
<sequence>MKGQCLCGAVTIETSRRERVDVCHCGMCRRWSGGPMLAVHCGPDVRITGLDSVTVYTSSDWAERGFCSRCGTHLFYKFKGSGQYAMPAGFFQAGADFAMGSQIFIDRKPGYYDFANQTPMLTETEVMERYVTK</sequence>
<evidence type="ECO:0000313" key="6">
    <source>
        <dbReference type="EMBL" id="TBW58906.1"/>
    </source>
</evidence>
<evidence type="ECO:0000313" key="7">
    <source>
        <dbReference type="Proteomes" id="UP000313645"/>
    </source>
</evidence>
<protein>
    <submittedName>
        <fullName evidence="6">GFA family protein</fullName>
    </submittedName>
</protein>
<keyword evidence="3" id="KW-0862">Zinc</keyword>
<dbReference type="Pfam" id="PF04828">
    <property type="entry name" value="GFA"/>
    <property type="match status" value="1"/>
</dbReference>
<organism evidence="6 7">
    <name type="scientific">Marinobacter halodurans</name>
    <dbReference type="NCBI Taxonomy" id="2528979"/>
    <lineage>
        <taxon>Bacteria</taxon>
        <taxon>Pseudomonadati</taxon>
        <taxon>Pseudomonadota</taxon>
        <taxon>Gammaproteobacteria</taxon>
        <taxon>Pseudomonadales</taxon>
        <taxon>Marinobacteraceae</taxon>
        <taxon>Marinobacter</taxon>
    </lineage>
</organism>
<dbReference type="PANTHER" id="PTHR33337:SF40">
    <property type="entry name" value="CENP-V_GFA DOMAIN-CONTAINING PROTEIN-RELATED"/>
    <property type="match status" value="1"/>
</dbReference>
<keyword evidence="2" id="KW-0479">Metal-binding</keyword>
<evidence type="ECO:0000259" key="5">
    <source>
        <dbReference type="PROSITE" id="PS51891"/>
    </source>
</evidence>
<evidence type="ECO:0000256" key="3">
    <source>
        <dbReference type="ARBA" id="ARBA00022833"/>
    </source>
</evidence>